<dbReference type="InterPro" id="IPR035897">
    <property type="entry name" value="Toll_tir_struct_dom_sf"/>
</dbReference>
<feature type="region of interest" description="Disordered" evidence="2">
    <location>
        <begin position="775"/>
        <end position="819"/>
    </location>
</feature>
<dbReference type="GeneTree" id="ENSGT00940000158658"/>
<dbReference type="Proteomes" id="UP000694402">
    <property type="component" value="Unassembled WGS sequence"/>
</dbReference>
<dbReference type="GO" id="GO:0005829">
    <property type="term" value="C:cytosol"/>
    <property type="evidence" value="ECO:0007669"/>
    <property type="project" value="TreeGrafter"/>
</dbReference>
<feature type="compositionally biased region" description="Basic and acidic residues" evidence="2">
    <location>
        <begin position="631"/>
        <end position="646"/>
    </location>
</feature>
<dbReference type="Pfam" id="PF14545">
    <property type="entry name" value="DBB"/>
    <property type="match status" value="1"/>
</dbReference>
<sequence length="940" mass="104461">MQLFSNFTIMDGVVSPSESAMSGFHSTCELLIVHSCEAQEWATYLQKILKSSRKFPKRSIVLYAVDSADQLHGCELNIFYNSKCIVLLLTTAILDILNDPEVLGTFQRLLHPPHRVVALLCGMSGDDVPTEWFENWQSWRKLYAEDEPALYISTILESIADCNTEEAEHEAEATAKTEAKTEREIPVVMNPKAEGTEEESVTEPECVQDDNDDVRTEIHPNQEMSPTQPTCLTVQPNRVLCGDHATIFIIFSNKLDNQLKMEVVFASEDSTAKRVLGILENEYTISINAPDMPAGEVSLTLYSNDSPVCLRPVTYYTAMGEISRYLQHAAAPLNFMCQAFNLTSNTTESLDNLLTDSLQCRIPASGLHVFGIRQLEEDNMAAYQRKEELPTLLHFAAKYGLKKLTTVLLQCPGALQAYSVMNKNGDYPNTLAERSGFSELRQFIDYFVETAGTAEEDEEVYESNSSQDIMNDSLNPGCQEDIYETMSNSSQDIMNDSLNPGCQEDIYETMTELNHDSGEDLYEDMEKALGESHNPEEVILRTFFQGKPDAGVPQVGEDTTDEEVGDQVEEPEGFEDEELYNMCVSDQIYDTLDESASYLPEIVNRPPAPIPRPVTFSEPEESKTYISRVFSAKEESSPQTDLRETESFTVRPVRDGASTSSSHDPYAEVKTQGQRQLIALQEKVKVGVLSVDDAVKEFKAWQFDEDRRSQSLRNQQENLKRLRGSITRRHKEREKIGKEIGLEITAPLQRNLPWGANMAVECSVYESTPRVIAQPPPVIRSSQRDTWKTGSTSSTSSTGSNRLSTHSTISYSSGTEPDIEGCPTEGSVRFDQSHTPPVPSGPRCVSAVRITPLTSMKGTPDLIPSAELDPTRVCKGKGVVTLRATLVHIDDEDCVSEESNVDTAPSGWIGQINGDSAQTGFADGGFHDITADLPTVNRTQ</sequence>
<keyword evidence="1" id="KW-0597">Phosphoprotein</keyword>
<dbReference type="InterPro" id="IPR052446">
    <property type="entry name" value="B-cell_PI3K-Signaling_Adptrs"/>
</dbReference>
<evidence type="ECO:0000256" key="2">
    <source>
        <dbReference type="SAM" id="MobiDB-lite"/>
    </source>
</evidence>
<evidence type="ECO:0000259" key="3">
    <source>
        <dbReference type="PROSITE" id="PS51376"/>
    </source>
</evidence>
<dbReference type="AlphaFoldDB" id="A0A8C8JEN4"/>
<dbReference type="SMART" id="SM01282">
    <property type="entry name" value="DBB"/>
    <property type="match status" value="1"/>
</dbReference>
<proteinExistence type="predicted"/>
<dbReference type="Ensembl" id="ENSOTST00005099808.2">
    <property type="protein sequence ID" value="ENSOTSP00005092007.2"/>
    <property type="gene ID" value="ENSOTSG00005043086.2"/>
</dbReference>
<organism evidence="4 5">
    <name type="scientific">Oncorhynchus tshawytscha</name>
    <name type="common">Chinook salmon</name>
    <name type="synonym">Salmo tshawytscha</name>
    <dbReference type="NCBI Taxonomy" id="74940"/>
    <lineage>
        <taxon>Eukaryota</taxon>
        <taxon>Metazoa</taxon>
        <taxon>Chordata</taxon>
        <taxon>Craniata</taxon>
        <taxon>Vertebrata</taxon>
        <taxon>Euteleostomi</taxon>
        <taxon>Actinopterygii</taxon>
        <taxon>Neopterygii</taxon>
        <taxon>Teleostei</taxon>
        <taxon>Protacanthopterygii</taxon>
        <taxon>Salmoniformes</taxon>
        <taxon>Salmonidae</taxon>
        <taxon>Salmoninae</taxon>
        <taxon>Oncorhynchus</taxon>
    </lineage>
</organism>
<accession>A0A8C8JEN4</accession>
<reference evidence="4" key="1">
    <citation type="submission" date="2025-08" db="UniProtKB">
        <authorList>
            <consortium name="Ensembl"/>
        </authorList>
    </citation>
    <scope>IDENTIFICATION</scope>
</reference>
<dbReference type="PROSITE" id="PS51376">
    <property type="entry name" value="DBB"/>
    <property type="match status" value="1"/>
</dbReference>
<keyword evidence="5" id="KW-1185">Reference proteome</keyword>
<evidence type="ECO:0000313" key="4">
    <source>
        <dbReference type="Ensembl" id="ENSOTSP00005092007.2"/>
    </source>
</evidence>
<gene>
    <name evidence="4" type="primary">LOC112252809</name>
</gene>
<dbReference type="PANTHER" id="PTHR16267:SF12">
    <property type="entry name" value="PHOSPHOINOSITIDE 3-KINASE ADAPTER PROTEIN 1"/>
    <property type="match status" value="1"/>
</dbReference>
<name>A0A8C8JEN4_ONCTS</name>
<dbReference type="PANTHER" id="PTHR16267">
    <property type="entry name" value="BANK1/PIK3AP1 FAMILY MEMBER"/>
    <property type="match status" value="1"/>
</dbReference>
<dbReference type="Gene3D" id="3.40.50.10140">
    <property type="entry name" value="Toll/interleukin-1 receptor homology (TIR) domain"/>
    <property type="match status" value="1"/>
</dbReference>
<dbReference type="InterPro" id="IPR041340">
    <property type="entry name" value="PIK3AP1_TIR"/>
</dbReference>
<feature type="region of interest" description="Disordered" evidence="2">
    <location>
        <begin position="547"/>
        <end position="566"/>
    </location>
</feature>
<feature type="domain" description="DBB" evidence="3">
    <location>
        <begin position="234"/>
        <end position="370"/>
    </location>
</feature>
<evidence type="ECO:0000313" key="5">
    <source>
        <dbReference type="Proteomes" id="UP000694402"/>
    </source>
</evidence>
<feature type="region of interest" description="Disordered" evidence="2">
    <location>
        <begin position="629"/>
        <end position="670"/>
    </location>
</feature>
<reference evidence="4" key="2">
    <citation type="submission" date="2025-09" db="UniProtKB">
        <authorList>
            <consortium name="Ensembl"/>
        </authorList>
    </citation>
    <scope>IDENTIFICATION</scope>
</reference>
<dbReference type="InterPro" id="IPR017893">
    <property type="entry name" value="DBB_domain"/>
</dbReference>
<protein>
    <recommendedName>
        <fullName evidence="3">DBB domain-containing protein</fullName>
    </recommendedName>
</protein>
<dbReference type="Pfam" id="PF18567">
    <property type="entry name" value="TIR_3"/>
    <property type="match status" value="1"/>
</dbReference>
<feature type="compositionally biased region" description="Low complexity" evidence="2">
    <location>
        <begin position="789"/>
        <end position="800"/>
    </location>
</feature>
<dbReference type="GO" id="GO:0005102">
    <property type="term" value="F:signaling receptor binding"/>
    <property type="evidence" value="ECO:0007669"/>
    <property type="project" value="TreeGrafter"/>
</dbReference>
<dbReference type="GO" id="GO:0036312">
    <property type="term" value="F:phosphatidylinositol 3-kinase regulatory subunit binding"/>
    <property type="evidence" value="ECO:0007669"/>
    <property type="project" value="TreeGrafter"/>
</dbReference>
<feature type="compositionally biased region" description="Polar residues" evidence="2">
    <location>
        <begin position="801"/>
        <end position="815"/>
    </location>
</feature>
<evidence type="ECO:0000256" key="1">
    <source>
        <dbReference type="ARBA" id="ARBA00022553"/>
    </source>
</evidence>